<proteinExistence type="predicted"/>
<dbReference type="RefSeq" id="WP_184639834.1">
    <property type="nucleotide sequence ID" value="NZ_BAABKT010000017.1"/>
</dbReference>
<dbReference type="Proteomes" id="UP000578077">
    <property type="component" value="Unassembled WGS sequence"/>
</dbReference>
<feature type="transmembrane region" description="Helical" evidence="1">
    <location>
        <begin position="31"/>
        <end position="49"/>
    </location>
</feature>
<keyword evidence="1" id="KW-0812">Transmembrane</keyword>
<keyword evidence="1" id="KW-0472">Membrane</keyword>
<dbReference type="EMBL" id="JACHLY010000002">
    <property type="protein sequence ID" value="MBB6000923.1"/>
    <property type="molecule type" value="Genomic_DNA"/>
</dbReference>
<keyword evidence="3" id="KW-1185">Reference proteome</keyword>
<dbReference type="InterPro" id="IPR001646">
    <property type="entry name" value="5peptide_repeat"/>
</dbReference>
<protein>
    <recommendedName>
        <fullName evidence="4">Pentapeptide repeat-containing protein</fullName>
    </recommendedName>
</protein>
<organism evidence="2 3">
    <name type="scientific">Streptomonospora salina</name>
    <dbReference type="NCBI Taxonomy" id="104205"/>
    <lineage>
        <taxon>Bacteria</taxon>
        <taxon>Bacillati</taxon>
        <taxon>Actinomycetota</taxon>
        <taxon>Actinomycetes</taxon>
        <taxon>Streptosporangiales</taxon>
        <taxon>Nocardiopsidaceae</taxon>
        <taxon>Streptomonospora</taxon>
    </lineage>
</organism>
<evidence type="ECO:0000313" key="3">
    <source>
        <dbReference type="Proteomes" id="UP000578077"/>
    </source>
</evidence>
<dbReference type="Gene3D" id="2.160.20.80">
    <property type="entry name" value="E3 ubiquitin-protein ligase SopA"/>
    <property type="match status" value="1"/>
</dbReference>
<reference evidence="2 3" key="1">
    <citation type="submission" date="2020-08" db="EMBL/GenBank/DDBJ databases">
        <title>Sequencing the genomes of 1000 actinobacteria strains.</title>
        <authorList>
            <person name="Klenk H.-P."/>
        </authorList>
    </citation>
    <scope>NUCLEOTIDE SEQUENCE [LARGE SCALE GENOMIC DNA]</scope>
    <source>
        <strain evidence="2 3">DSM 44593</strain>
    </source>
</reference>
<feature type="transmembrane region" description="Helical" evidence="1">
    <location>
        <begin position="101"/>
        <end position="130"/>
    </location>
</feature>
<feature type="transmembrane region" description="Helical" evidence="1">
    <location>
        <begin position="69"/>
        <end position="89"/>
    </location>
</feature>
<evidence type="ECO:0000256" key="1">
    <source>
        <dbReference type="SAM" id="Phobius"/>
    </source>
</evidence>
<evidence type="ECO:0000313" key="2">
    <source>
        <dbReference type="EMBL" id="MBB6000923.1"/>
    </source>
</evidence>
<dbReference type="AlphaFoldDB" id="A0A841EIQ6"/>
<feature type="transmembrane region" description="Helical" evidence="1">
    <location>
        <begin position="150"/>
        <end position="171"/>
    </location>
</feature>
<dbReference type="Pfam" id="PF13576">
    <property type="entry name" value="Pentapeptide_3"/>
    <property type="match status" value="1"/>
</dbReference>
<keyword evidence="1" id="KW-1133">Transmembrane helix</keyword>
<gene>
    <name evidence="2" type="ORF">HNR25_004752</name>
</gene>
<accession>A0A841EIQ6</accession>
<name>A0A841EIQ6_9ACTN</name>
<sequence length="514" mass="56023">MGDRYERPVSLRMRISSRAASAWGRFAPYQIPHLLVLAVAALSCLALFIRGPELWQQIEDNEALNPATASVAVALFACGIASVAVWAYARIYATTREGKDAAIPLWVSVVLILFLFFYTSGIGVLAAWIVLDGPAVDIPETLGAGQAEKLLVRIFSLSAVLSAVVILVTTYRKQLGTEAEGREQVKHFADLFSTAVGQLSAEHPTVRLAGAQHLALLADSAPSEKYKQNCVDQLCSYLRTPHRDLAEWDGDSSPPRTGRAQDGSDRIQIRAAHEVNLTIIRLIRNHCRPKASETDSWSNLDFDMTGAVFHQADFSDSVFRGRVVFREAHFASGRTSFDRVRFEHETEEGLSADFSHAVFSCTESIFQSMVTAGGIDFSGARFVSGRHSLDRIAAESTGRNMSYLNGVKIEGGSVDFELPAGREVDLWLDGMEITGGEFFLTGKDTDPTDKRVNEGELTVKDGGALRSKGILIGGDSATVVLSPEAPVWLKKAVAQNPDGTWIPHGPANDRTNER</sequence>
<evidence type="ECO:0008006" key="4">
    <source>
        <dbReference type="Google" id="ProtNLM"/>
    </source>
</evidence>
<comment type="caution">
    <text evidence="2">The sequence shown here is derived from an EMBL/GenBank/DDBJ whole genome shotgun (WGS) entry which is preliminary data.</text>
</comment>